<organism evidence="1 2">
    <name type="scientific">Vairimorpha ceranae</name>
    <dbReference type="NCBI Taxonomy" id="40302"/>
    <lineage>
        <taxon>Eukaryota</taxon>
        <taxon>Fungi</taxon>
        <taxon>Fungi incertae sedis</taxon>
        <taxon>Microsporidia</taxon>
        <taxon>Nosematidae</taxon>
        <taxon>Vairimorpha</taxon>
    </lineage>
</organism>
<dbReference type="VEuPathDB" id="MicrosporidiaDB:NCER_102439"/>
<dbReference type="AlphaFoldDB" id="A0A0F9W9U2"/>
<dbReference type="GO" id="GO:0003824">
    <property type="term" value="F:catalytic activity"/>
    <property type="evidence" value="ECO:0007669"/>
    <property type="project" value="InterPro"/>
</dbReference>
<dbReference type="VEuPathDB" id="MicrosporidiaDB:G9O61_00g019780"/>
<dbReference type="GeneID" id="36319778"/>
<dbReference type="VEuPathDB" id="MicrosporidiaDB:G9O61_00g019000"/>
<comment type="caution">
    <text evidence="1">The sequence shown here is derived from an EMBL/GenBank/DDBJ whole genome shotgun (WGS) entry which is preliminary data.</text>
</comment>
<protein>
    <submittedName>
        <fullName evidence="1">Cytosine-adenosine deaminase</fullName>
    </submittedName>
</protein>
<dbReference type="VEuPathDB" id="MicrosporidiaDB:AAJ76_2610001428"/>
<accession>A0A0F9W9U2</accession>
<dbReference type="Proteomes" id="UP000034350">
    <property type="component" value="Unassembled WGS sequence"/>
</dbReference>
<dbReference type="GO" id="GO:0006139">
    <property type="term" value="P:nucleobase-containing compound metabolic process"/>
    <property type="evidence" value="ECO:0007669"/>
    <property type="project" value="UniProtKB-ARBA"/>
</dbReference>
<dbReference type="RefSeq" id="XP_024329487.1">
    <property type="nucleotide sequence ID" value="XM_024474850.1"/>
</dbReference>
<dbReference type="EMBL" id="JPQZ01000260">
    <property type="protein sequence ID" value="KKO73745.1"/>
    <property type="molecule type" value="Genomic_DNA"/>
</dbReference>
<proteinExistence type="predicted"/>
<dbReference type="Gene3D" id="3.40.140.10">
    <property type="entry name" value="Cytidine Deaminase, domain 2"/>
    <property type="match status" value="1"/>
</dbReference>
<dbReference type="OrthoDB" id="3180714at2759"/>
<dbReference type="InterPro" id="IPR016193">
    <property type="entry name" value="Cytidine_deaminase-like"/>
</dbReference>
<keyword evidence="2" id="KW-1185">Reference proteome</keyword>
<sequence length="225" mass="26770">MIIKKLRSTLEDEQPSFTTGYAILVHKTNLSKTLEEVKNHKIPTFLKRVKCLFKDWFYVLTNFVHADFETIKIKIPHKQAYTEEQYLKYKEVWPCIFYKKKEKEISHEYVKKWIQKFTSETKGLCLIVKEDVLLSFTYNTDNVLGHGIFKGVDYVSRKRYGYLCTGFDAFILHEPCLSCAMALVHGRIARVFCLNRSDGVFSKDRFNFNKNINHRYDVYFIDNWK</sequence>
<dbReference type="SUPFAM" id="SSF53927">
    <property type="entry name" value="Cytidine deaminase-like"/>
    <property type="match status" value="1"/>
</dbReference>
<name>A0A0F9W9U2_9MICR</name>
<reference evidence="1 2" key="1">
    <citation type="journal article" date="2015" name="Environ. Microbiol.">
        <title>Genome analyses suggest the presence of polyploidy and recent human-driven expansions in eight global populations of the honeybee pathogen Nosema ceranae.</title>
        <authorList>
            <person name="Pelin A."/>
            <person name="Selman M."/>
            <person name="Aris-Brosou S."/>
            <person name="Farinelli L."/>
            <person name="Corradi N."/>
        </authorList>
    </citation>
    <scope>NUCLEOTIDE SEQUENCE [LARGE SCALE GENOMIC DNA]</scope>
    <source>
        <strain evidence="1 2">PA08 1199</strain>
    </source>
</reference>
<gene>
    <name evidence="1" type="ORF">AAJ76_2610001428</name>
</gene>
<evidence type="ECO:0000313" key="1">
    <source>
        <dbReference type="EMBL" id="KKO73745.1"/>
    </source>
</evidence>
<evidence type="ECO:0000313" key="2">
    <source>
        <dbReference type="Proteomes" id="UP000034350"/>
    </source>
</evidence>